<feature type="region of interest" description="Disordered" evidence="1">
    <location>
        <begin position="1"/>
        <end position="72"/>
    </location>
</feature>
<evidence type="ECO:0000313" key="2">
    <source>
        <dbReference type="EMBL" id="KAK5695812.1"/>
    </source>
</evidence>
<dbReference type="Proteomes" id="UP001310594">
    <property type="component" value="Unassembled WGS sequence"/>
</dbReference>
<name>A0AAN7W1D4_9PEZI</name>
<dbReference type="EMBL" id="JAVRQU010000013">
    <property type="protein sequence ID" value="KAK5695812.1"/>
    <property type="molecule type" value="Genomic_DNA"/>
</dbReference>
<gene>
    <name evidence="2" type="ORF">LTR97_008232</name>
</gene>
<evidence type="ECO:0000313" key="3">
    <source>
        <dbReference type="Proteomes" id="UP001310594"/>
    </source>
</evidence>
<comment type="caution">
    <text evidence="2">The sequence shown here is derived from an EMBL/GenBank/DDBJ whole genome shotgun (WGS) entry which is preliminary data.</text>
</comment>
<proteinExistence type="predicted"/>
<evidence type="ECO:0000256" key="1">
    <source>
        <dbReference type="SAM" id="MobiDB-lite"/>
    </source>
</evidence>
<dbReference type="AlphaFoldDB" id="A0AAN7W1D4"/>
<protein>
    <submittedName>
        <fullName evidence="2">Uncharacterized protein</fullName>
    </submittedName>
</protein>
<sequence>MSAASKQALQLDRPQIASESEPLLALPAKTYGSPPTLLVSRPSDGSRGPSPPRSREERESMADIEDTGFDDRQPMMPSAFYKMIGLKQPKDQSYIACLADLEEGGGLYHDIRTNHEHMHRVFLYFECCIYTALLGQILLSANFIVVGAMHGECVSRSSYGERDALWEVQLQAEELHWQVAAGKPVLFADVKKIWSRFIQVKKDASMNHPDTWTTASNAAAGAVAGAKIALVSPQHPDTVVAVEGATTPPTTTTVPTFDGTHLEAILVQESPKPVVLKPEV</sequence>
<reference evidence="2" key="1">
    <citation type="submission" date="2023-08" db="EMBL/GenBank/DDBJ databases">
        <title>Black Yeasts Isolated from many extreme environments.</title>
        <authorList>
            <person name="Coleine C."/>
            <person name="Stajich J.E."/>
            <person name="Selbmann L."/>
        </authorList>
    </citation>
    <scope>NUCLEOTIDE SEQUENCE</scope>
    <source>
        <strain evidence="2">CCFEE 5810</strain>
    </source>
</reference>
<organism evidence="2 3">
    <name type="scientific">Elasticomyces elasticus</name>
    <dbReference type="NCBI Taxonomy" id="574655"/>
    <lineage>
        <taxon>Eukaryota</taxon>
        <taxon>Fungi</taxon>
        <taxon>Dikarya</taxon>
        <taxon>Ascomycota</taxon>
        <taxon>Pezizomycotina</taxon>
        <taxon>Dothideomycetes</taxon>
        <taxon>Dothideomycetidae</taxon>
        <taxon>Mycosphaerellales</taxon>
        <taxon>Teratosphaeriaceae</taxon>
        <taxon>Elasticomyces</taxon>
    </lineage>
</organism>
<accession>A0AAN7W1D4</accession>